<evidence type="ECO:0008006" key="5">
    <source>
        <dbReference type="Google" id="ProtNLM"/>
    </source>
</evidence>
<dbReference type="Gene3D" id="3.40.50.1820">
    <property type="entry name" value="alpha/beta hydrolase"/>
    <property type="match status" value="1"/>
</dbReference>
<protein>
    <recommendedName>
        <fullName evidence="5">Fungal lipase-like domain-containing protein</fullName>
    </recommendedName>
</protein>
<evidence type="ECO:0000256" key="1">
    <source>
        <dbReference type="SAM" id="MobiDB-lite"/>
    </source>
</evidence>
<reference evidence="3" key="1">
    <citation type="journal article" date="2021" name="Proc. Natl. Acad. Sci. U.S.A.">
        <title>Three genomes in the algal genus Volvox reveal the fate of a haploid sex-determining region after a transition to homothallism.</title>
        <authorList>
            <person name="Yamamoto K."/>
            <person name="Hamaji T."/>
            <person name="Kawai-Toyooka H."/>
            <person name="Matsuzaki R."/>
            <person name="Takahashi F."/>
            <person name="Nishimura Y."/>
            <person name="Kawachi M."/>
            <person name="Noguchi H."/>
            <person name="Minakuchi Y."/>
            <person name="Umen J.G."/>
            <person name="Toyoda A."/>
            <person name="Nozaki H."/>
        </authorList>
    </citation>
    <scope>NUCLEOTIDE SEQUENCE</scope>
    <source>
        <strain evidence="3">NIES-3786</strain>
    </source>
</reference>
<keyword evidence="2" id="KW-0732">Signal</keyword>
<dbReference type="EMBL" id="BNCP01000002">
    <property type="protein sequence ID" value="GIL70042.1"/>
    <property type="molecule type" value="Genomic_DNA"/>
</dbReference>
<feature type="compositionally biased region" description="Low complexity" evidence="1">
    <location>
        <begin position="431"/>
        <end position="446"/>
    </location>
</feature>
<feature type="compositionally biased region" description="Polar residues" evidence="1">
    <location>
        <begin position="496"/>
        <end position="513"/>
    </location>
</feature>
<name>A0A8J4BWK4_9CHLO</name>
<dbReference type="OrthoDB" id="530517at2759"/>
<accession>A0A8J4BWK4</accession>
<feature type="non-terminal residue" evidence="3">
    <location>
        <position position="640"/>
    </location>
</feature>
<feature type="chain" id="PRO_5035191631" description="Fungal lipase-like domain-containing protein" evidence="2">
    <location>
        <begin position="27"/>
        <end position="640"/>
    </location>
</feature>
<feature type="signal peptide" evidence="2">
    <location>
        <begin position="1"/>
        <end position="26"/>
    </location>
</feature>
<feature type="region of interest" description="Disordered" evidence="1">
    <location>
        <begin position="417"/>
        <end position="513"/>
    </location>
</feature>
<feature type="compositionally biased region" description="Gly residues" evidence="1">
    <location>
        <begin position="420"/>
        <end position="430"/>
    </location>
</feature>
<dbReference type="InterPro" id="IPR029058">
    <property type="entry name" value="AB_hydrolase_fold"/>
</dbReference>
<dbReference type="AlphaFoldDB" id="A0A8J4BWK4"/>
<comment type="caution">
    <text evidence="3">The sequence shown here is derived from an EMBL/GenBank/DDBJ whole genome shotgun (WGS) entry which is preliminary data.</text>
</comment>
<organism evidence="3 4">
    <name type="scientific">Volvox reticuliferus</name>
    <dbReference type="NCBI Taxonomy" id="1737510"/>
    <lineage>
        <taxon>Eukaryota</taxon>
        <taxon>Viridiplantae</taxon>
        <taxon>Chlorophyta</taxon>
        <taxon>core chlorophytes</taxon>
        <taxon>Chlorophyceae</taxon>
        <taxon>CS clade</taxon>
        <taxon>Chlamydomonadales</taxon>
        <taxon>Volvocaceae</taxon>
        <taxon>Volvox</taxon>
    </lineage>
</organism>
<evidence type="ECO:0000313" key="3">
    <source>
        <dbReference type="EMBL" id="GIL70042.1"/>
    </source>
</evidence>
<proteinExistence type="predicted"/>
<evidence type="ECO:0000313" key="4">
    <source>
        <dbReference type="Proteomes" id="UP000747110"/>
    </source>
</evidence>
<sequence>CFAVGTPPRIIELVWLLTVQLLSGDAFYPPDSTCEMATPPTLSPEQELHLQSAFLLTSAVDSYDPVLDLKDKIELHNFTEYATYDAGPLRAVLALSSNAVKFGTNMKHTHMQVNPTVFVAFSNSLRHPTHEVPAQTSMANFLAAQRACGFPGAATCHVHGHALAALESLPLGMVFSLLGQGYKLVATGFKFGGVIAHLFAVRVLLQLHQEVQMARQMGINLTMTLSGNKVSSFAFGSPFFATASLSRTLSALDLHINQQVNLHTIWRAGDASPAFFAAASELFTVASEARDAAYDFTAVDPAAATGPVPGDAAATAGTPPACDDISSPASIARTPQVAAVQEWCRHVADGVDALSRCRATGPSRLLARPLETPLLARVCAPGGLFAPTLLVAAVDPTVGDVTAIVTEKITSVRIADGDAAGSGGTAGSGGSKSPAATRATSAASRPGLSRRRSQEALDTAASTPAAGRPLSPMRSLTSRSKRAVSLPVEPPARSVPSRTSLGPPTLASRQQQLRPPAWRDALLRLLQVMGDGLGERYAPVGQFWILGSVPSEKDRGPKDINRNLQPVEGPRAMQSSAAWLSPGNGSALFARWESELDEIQKDLMEAFPWMSFRPAVDVRGTNVDRRDLLRPSAALDLGAL</sequence>
<keyword evidence="4" id="KW-1185">Reference proteome</keyword>
<dbReference type="Proteomes" id="UP000747110">
    <property type="component" value="Unassembled WGS sequence"/>
</dbReference>
<gene>
    <name evidence="3" type="ORF">Vretifemale_889</name>
</gene>
<evidence type="ECO:0000256" key="2">
    <source>
        <dbReference type="SAM" id="SignalP"/>
    </source>
</evidence>